<dbReference type="PANTHER" id="PTHR34655:SF2">
    <property type="entry name" value="PEROXIREDOXIN FAMILY PROTEIN"/>
    <property type="match status" value="1"/>
</dbReference>
<reference evidence="1" key="1">
    <citation type="journal article" date="2020" name="mSystems">
        <title>Genome- and Community-Level Interaction Insights into Carbon Utilization and Element Cycling Functions of Hydrothermarchaeota in Hydrothermal Sediment.</title>
        <authorList>
            <person name="Zhou Z."/>
            <person name="Liu Y."/>
            <person name="Xu W."/>
            <person name="Pan J."/>
            <person name="Luo Z.H."/>
            <person name="Li M."/>
        </authorList>
    </citation>
    <scope>NUCLEOTIDE SEQUENCE [LARGE SCALE GENOMIC DNA]</scope>
    <source>
        <strain evidence="1">SpSt-780</strain>
    </source>
</reference>
<organism evidence="1">
    <name type="scientific">candidate division WOR-3 bacterium</name>
    <dbReference type="NCBI Taxonomy" id="2052148"/>
    <lineage>
        <taxon>Bacteria</taxon>
        <taxon>Bacteria division WOR-3</taxon>
    </lineage>
</organism>
<dbReference type="EMBL" id="DTHG01000103">
    <property type="protein sequence ID" value="HGW92600.1"/>
    <property type="molecule type" value="Genomic_DNA"/>
</dbReference>
<dbReference type="Pfam" id="PF13686">
    <property type="entry name" value="DrsE_2"/>
    <property type="match status" value="2"/>
</dbReference>
<name>A0A7C4YDV1_UNCW3</name>
<dbReference type="SUPFAM" id="SSF75169">
    <property type="entry name" value="DsrEFH-like"/>
    <property type="match status" value="1"/>
</dbReference>
<evidence type="ECO:0000313" key="1">
    <source>
        <dbReference type="EMBL" id="HGW92600.1"/>
    </source>
</evidence>
<sequence length="112" mass="12836">MSENKLTIILSEDDEYKCKMAFIIASTGASLGKEVNMFFAFNGANFLKKEFKRDKFIERLMNECIEMNVKFFICSATIDMLGLKRDEFLEFVEFSGAMGLISAIDRSKVIFI</sequence>
<proteinExistence type="predicted"/>
<dbReference type="Gene3D" id="3.40.1260.10">
    <property type="entry name" value="DsrEFH-like"/>
    <property type="match status" value="2"/>
</dbReference>
<dbReference type="InterPro" id="IPR027396">
    <property type="entry name" value="DsrEFH-like"/>
</dbReference>
<gene>
    <name evidence="1" type="ORF">ENV67_08710</name>
</gene>
<dbReference type="AlphaFoldDB" id="A0A7C4YDV1"/>
<dbReference type="PANTHER" id="PTHR34655">
    <property type="entry name" value="CONSERVED WITHIN P. AEROPHILUM"/>
    <property type="match status" value="1"/>
</dbReference>
<accession>A0A7C4YDV1</accession>
<comment type="caution">
    <text evidence="1">The sequence shown here is derived from an EMBL/GenBank/DDBJ whole genome shotgun (WGS) entry which is preliminary data.</text>
</comment>
<dbReference type="InterPro" id="IPR032836">
    <property type="entry name" value="DsrE2-like"/>
</dbReference>
<protein>
    <recommendedName>
        <fullName evidence="2">Sulfur reduction protein DsrE</fullName>
    </recommendedName>
</protein>
<evidence type="ECO:0008006" key="2">
    <source>
        <dbReference type="Google" id="ProtNLM"/>
    </source>
</evidence>